<dbReference type="SUPFAM" id="SSF53686">
    <property type="entry name" value="Tryptophan synthase beta subunit-like PLP-dependent enzymes"/>
    <property type="match status" value="1"/>
</dbReference>
<organism evidence="6 7">
    <name type="scientific">Natronosalvus hydrolyticus</name>
    <dbReference type="NCBI Taxonomy" id="2979988"/>
    <lineage>
        <taxon>Archaea</taxon>
        <taxon>Methanobacteriati</taxon>
        <taxon>Methanobacteriota</taxon>
        <taxon>Stenosarchaea group</taxon>
        <taxon>Halobacteria</taxon>
        <taxon>Halobacteriales</taxon>
        <taxon>Natrialbaceae</taxon>
        <taxon>Natronosalvus</taxon>
    </lineage>
</organism>
<feature type="compositionally biased region" description="Basic and acidic residues" evidence="4">
    <location>
        <begin position="441"/>
        <end position="454"/>
    </location>
</feature>
<dbReference type="GO" id="GO:0006567">
    <property type="term" value="P:L-threonine catabolic process"/>
    <property type="evidence" value="ECO:0007669"/>
    <property type="project" value="TreeGrafter"/>
</dbReference>
<evidence type="ECO:0000256" key="4">
    <source>
        <dbReference type="SAM" id="MobiDB-lite"/>
    </source>
</evidence>
<dbReference type="Proteomes" id="UP001321047">
    <property type="component" value="Unassembled WGS sequence"/>
</dbReference>
<dbReference type="PANTHER" id="PTHR48078:SF6">
    <property type="entry name" value="L-THREONINE DEHYDRATASE CATABOLIC TDCB"/>
    <property type="match status" value="1"/>
</dbReference>
<keyword evidence="3" id="KW-0456">Lyase</keyword>
<dbReference type="Gene3D" id="3.40.50.1100">
    <property type="match status" value="2"/>
</dbReference>
<reference evidence="6 7" key="1">
    <citation type="submission" date="2022-09" db="EMBL/GenBank/DDBJ databases">
        <title>Enrichment on poylsaccharides allowed isolation of novel metabolic and taxonomic groups of Haloarchaea.</title>
        <authorList>
            <person name="Sorokin D.Y."/>
            <person name="Elcheninov A.G."/>
            <person name="Khizhniak T.V."/>
            <person name="Kolganova T.V."/>
            <person name="Kublanov I.V."/>
        </authorList>
    </citation>
    <scope>NUCLEOTIDE SEQUENCE [LARGE SCALE GENOMIC DNA]</scope>
    <source>
        <strain evidence="6 7">AArc-curdl1</strain>
    </source>
</reference>
<dbReference type="Pfam" id="PF00291">
    <property type="entry name" value="PALP"/>
    <property type="match status" value="1"/>
</dbReference>
<evidence type="ECO:0000256" key="1">
    <source>
        <dbReference type="ARBA" id="ARBA00001933"/>
    </source>
</evidence>
<evidence type="ECO:0000256" key="2">
    <source>
        <dbReference type="ARBA" id="ARBA00022898"/>
    </source>
</evidence>
<comment type="caution">
    <text evidence="6">The sequence shown here is derived from an EMBL/GenBank/DDBJ whole genome shotgun (WGS) entry which is preliminary data.</text>
</comment>
<gene>
    <name evidence="6" type="ORF">OB919_16360</name>
</gene>
<evidence type="ECO:0000259" key="5">
    <source>
        <dbReference type="Pfam" id="PF00291"/>
    </source>
</evidence>
<accession>A0AAP3E762</accession>
<name>A0AAP3E762_9EURY</name>
<dbReference type="InterPro" id="IPR050147">
    <property type="entry name" value="Ser/Thr_Dehydratase"/>
</dbReference>
<dbReference type="GO" id="GO:0003941">
    <property type="term" value="F:L-serine ammonia-lyase activity"/>
    <property type="evidence" value="ECO:0007669"/>
    <property type="project" value="TreeGrafter"/>
</dbReference>
<dbReference type="AlphaFoldDB" id="A0AAP3E762"/>
<evidence type="ECO:0000256" key="3">
    <source>
        <dbReference type="ARBA" id="ARBA00023239"/>
    </source>
</evidence>
<protein>
    <submittedName>
        <fullName evidence="6">Pyridoxal-phosphate dependent enzyme</fullName>
    </submittedName>
</protein>
<dbReference type="GO" id="GO:0004794">
    <property type="term" value="F:threonine deaminase activity"/>
    <property type="evidence" value="ECO:0007669"/>
    <property type="project" value="TreeGrafter"/>
</dbReference>
<dbReference type="EMBL" id="JAOPJZ010000018">
    <property type="protein sequence ID" value="MCU4753538.1"/>
    <property type="molecule type" value="Genomic_DNA"/>
</dbReference>
<comment type="cofactor">
    <cofactor evidence="1">
        <name>pyridoxal 5'-phosphate</name>
        <dbReference type="ChEBI" id="CHEBI:597326"/>
    </cofactor>
</comment>
<proteinExistence type="predicted"/>
<feature type="region of interest" description="Disordered" evidence="4">
    <location>
        <begin position="436"/>
        <end position="460"/>
    </location>
</feature>
<sequence>MAPEDSLATRHRSLADPSITYPLEPARTAGCPETSTDEIQYPVGVDYDYDAVDPGLFIPTGSSWETPGLERWQPLLPPLAADTLGEGNTPLLPVDDLTEWLGLEAWLESAGKSTDDGGSDPTLFLKDESQNPTWSHKDRLNRCTVSAAVREDAVGVVASSTGNHGAAAAAYAARAGLPCVVFTAPQTPAAVQAFIRSYGAVVLAVDDIDVRQHAVDRLTEDYGFHPVTSRTAVHTGHAWGPEGYKTIAYELYCQFGGSVPGTVVIPTCYAELLYGVWKGFRELERLEVVDRTPRLVASEPGVRAPLCRALASGAEVAHVEAEPTEAYSIKATTSSVRGLRAIHESDGLAVGFSELHLEAAQHGLARTGFWQESSGAAGIAGLRALADVLEDDHDEDGPVRAVTADGNALQGQTLDLEAPVAVVATSSGFKDGAALPGDRMWTADDRREDSEGRHRSVGGWFQAPTVDPTWEAIQEALEAHDGVPV</sequence>
<dbReference type="InterPro" id="IPR036052">
    <property type="entry name" value="TrpB-like_PALP_sf"/>
</dbReference>
<feature type="region of interest" description="Disordered" evidence="4">
    <location>
        <begin position="1"/>
        <end position="37"/>
    </location>
</feature>
<keyword evidence="2" id="KW-0663">Pyridoxal phosphate</keyword>
<dbReference type="RefSeq" id="WP_342809850.1">
    <property type="nucleotide sequence ID" value="NZ_JAOPJZ010000018.1"/>
</dbReference>
<feature type="domain" description="Tryptophan synthase beta chain-like PALP" evidence="5">
    <location>
        <begin position="85"/>
        <end position="392"/>
    </location>
</feature>
<dbReference type="GO" id="GO:0006565">
    <property type="term" value="P:L-serine catabolic process"/>
    <property type="evidence" value="ECO:0007669"/>
    <property type="project" value="TreeGrafter"/>
</dbReference>
<dbReference type="GO" id="GO:0009097">
    <property type="term" value="P:isoleucine biosynthetic process"/>
    <property type="evidence" value="ECO:0007669"/>
    <property type="project" value="TreeGrafter"/>
</dbReference>
<keyword evidence="7" id="KW-1185">Reference proteome</keyword>
<dbReference type="InterPro" id="IPR001926">
    <property type="entry name" value="TrpB-like_PALP"/>
</dbReference>
<dbReference type="PANTHER" id="PTHR48078">
    <property type="entry name" value="THREONINE DEHYDRATASE, MITOCHONDRIAL-RELATED"/>
    <property type="match status" value="1"/>
</dbReference>
<evidence type="ECO:0000313" key="6">
    <source>
        <dbReference type="EMBL" id="MCU4753538.1"/>
    </source>
</evidence>
<evidence type="ECO:0000313" key="7">
    <source>
        <dbReference type="Proteomes" id="UP001321047"/>
    </source>
</evidence>